<accession>A0ABV0M2E4</accession>
<dbReference type="SUPFAM" id="SSF49503">
    <property type="entry name" value="Cupredoxins"/>
    <property type="match status" value="1"/>
</dbReference>
<evidence type="ECO:0000256" key="6">
    <source>
        <dbReference type="ARBA" id="ARBA00022764"/>
    </source>
</evidence>
<dbReference type="PROSITE" id="PS00196">
    <property type="entry name" value="COPPER_BLUE"/>
    <property type="match status" value="1"/>
</dbReference>
<keyword evidence="8" id="KW-0186">Copper</keyword>
<dbReference type="InterPro" id="IPR001235">
    <property type="entry name" value="Copper_blue_Plastocyanin"/>
</dbReference>
<feature type="domain" description="Blue (type 1) copper" evidence="11">
    <location>
        <begin position="28"/>
        <end position="114"/>
    </location>
</feature>
<comment type="cofactor">
    <cofactor evidence="1">
        <name>Cu cation</name>
        <dbReference type="ChEBI" id="CHEBI:23378"/>
    </cofactor>
</comment>
<dbReference type="Pfam" id="PF00127">
    <property type="entry name" value="Copper-bind"/>
    <property type="match status" value="1"/>
</dbReference>
<feature type="chain" id="PRO_5045492469" description="Pseudoazurin" evidence="10">
    <location>
        <begin position="23"/>
        <end position="148"/>
    </location>
</feature>
<dbReference type="Proteomes" id="UP001496627">
    <property type="component" value="Unassembled WGS sequence"/>
</dbReference>
<keyword evidence="10" id="KW-0732">Signal</keyword>
<evidence type="ECO:0000313" key="13">
    <source>
        <dbReference type="Proteomes" id="UP001496627"/>
    </source>
</evidence>
<dbReference type="CDD" id="cd04218">
    <property type="entry name" value="Pseudoazurin"/>
    <property type="match status" value="1"/>
</dbReference>
<dbReference type="InterPro" id="IPR028871">
    <property type="entry name" value="BlueCu_1_BS"/>
</dbReference>
<comment type="caution">
    <text evidence="12">The sequence shown here is derived from an EMBL/GenBank/DDBJ whole genome shotgun (WGS) entry which is preliminary data.</text>
</comment>
<evidence type="ECO:0000259" key="11">
    <source>
        <dbReference type="Pfam" id="PF00127"/>
    </source>
</evidence>
<gene>
    <name evidence="12" type="ORF">ABK249_13735</name>
</gene>
<evidence type="ECO:0000256" key="5">
    <source>
        <dbReference type="ARBA" id="ARBA00022723"/>
    </source>
</evidence>
<dbReference type="InterPro" id="IPR008972">
    <property type="entry name" value="Cupredoxin"/>
</dbReference>
<organism evidence="12 13">
    <name type="scientific">Neorhizobium phenanthreniclasticum</name>
    <dbReference type="NCBI Taxonomy" id="3157917"/>
    <lineage>
        <taxon>Bacteria</taxon>
        <taxon>Pseudomonadati</taxon>
        <taxon>Pseudomonadota</taxon>
        <taxon>Alphaproteobacteria</taxon>
        <taxon>Hyphomicrobiales</taxon>
        <taxon>Rhizobiaceae</taxon>
        <taxon>Rhizobium/Agrobacterium group</taxon>
        <taxon>Neorhizobium</taxon>
    </lineage>
</organism>
<evidence type="ECO:0000256" key="10">
    <source>
        <dbReference type="SAM" id="SignalP"/>
    </source>
</evidence>
<dbReference type="NCBIfam" id="TIGR02375">
    <property type="entry name" value="pseudoazurin"/>
    <property type="match status" value="1"/>
</dbReference>
<evidence type="ECO:0000256" key="9">
    <source>
        <dbReference type="NCBIfam" id="TIGR02375"/>
    </source>
</evidence>
<protein>
    <recommendedName>
        <fullName evidence="3 9">Pseudoazurin</fullName>
    </recommendedName>
</protein>
<sequence>MKRIILAAVLALMTVTPGFAIAADHRVEMRNKGSDGSAMIFEPRLVRAEVGDTVTFVAIDKGHNSSAIKKGVPDGTAEWKGEINQEITVKIEAPGVYMFQCTPHFGMGMIGAIVAGQPVNLEAVKAIKFPGKAKQVASEIFAEIEADD</sequence>
<comment type="subcellular location">
    <subcellularLocation>
        <location evidence="2">Periplasm</location>
    </subcellularLocation>
</comment>
<evidence type="ECO:0000256" key="1">
    <source>
        <dbReference type="ARBA" id="ARBA00001935"/>
    </source>
</evidence>
<proteinExistence type="predicted"/>
<dbReference type="InterPro" id="IPR000923">
    <property type="entry name" value="BlueCu_1"/>
</dbReference>
<evidence type="ECO:0000256" key="7">
    <source>
        <dbReference type="ARBA" id="ARBA00022982"/>
    </source>
</evidence>
<dbReference type="Gene3D" id="2.60.40.420">
    <property type="entry name" value="Cupredoxins - blue copper proteins"/>
    <property type="match status" value="1"/>
</dbReference>
<reference evidence="12 13" key="1">
    <citation type="submission" date="2024-05" db="EMBL/GenBank/DDBJ databases">
        <title>Neorhizobium sp. Rsf11, a plant growth promoting and heavy metal resistant PAH-degrader.</title>
        <authorList>
            <person name="Golubev S.N."/>
            <person name="Muratova A.Y."/>
            <person name="Markelova M.I."/>
        </authorList>
    </citation>
    <scope>NUCLEOTIDE SEQUENCE [LARGE SCALE GENOMIC DNA]</scope>
    <source>
        <strain evidence="12 13">Rsf11</strain>
    </source>
</reference>
<feature type="signal peptide" evidence="10">
    <location>
        <begin position="1"/>
        <end position="22"/>
    </location>
</feature>
<evidence type="ECO:0000313" key="12">
    <source>
        <dbReference type="EMBL" id="MEQ1406000.1"/>
    </source>
</evidence>
<keyword evidence="7" id="KW-0249">Electron transport</keyword>
<dbReference type="PRINTS" id="PR00156">
    <property type="entry name" value="COPPERBLUE"/>
</dbReference>
<keyword evidence="4" id="KW-0813">Transport</keyword>
<name>A0ABV0M2E4_9HYPH</name>
<evidence type="ECO:0000256" key="4">
    <source>
        <dbReference type="ARBA" id="ARBA00022448"/>
    </source>
</evidence>
<keyword evidence="13" id="KW-1185">Reference proteome</keyword>
<evidence type="ECO:0000256" key="2">
    <source>
        <dbReference type="ARBA" id="ARBA00004418"/>
    </source>
</evidence>
<dbReference type="EMBL" id="JBEAAL010000008">
    <property type="protein sequence ID" value="MEQ1406000.1"/>
    <property type="molecule type" value="Genomic_DNA"/>
</dbReference>
<dbReference type="RefSeq" id="WP_227704168.1">
    <property type="nucleotide sequence ID" value="NZ_JBEAAL010000008.1"/>
</dbReference>
<keyword evidence="6" id="KW-0574">Periplasm</keyword>
<evidence type="ECO:0000256" key="8">
    <source>
        <dbReference type="ARBA" id="ARBA00023008"/>
    </source>
</evidence>
<dbReference type="PRINTS" id="PR00155">
    <property type="entry name" value="AMICYANIN"/>
</dbReference>
<keyword evidence="5" id="KW-0479">Metal-binding</keyword>
<evidence type="ECO:0000256" key="3">
    <source>
        <dbReference type="ARBA" id="ARBA00016984"/>
    </source>
</evidence>
<dbReference type="InterPro" id="IPR012745">
    <property type="entry name" value="Pseudoazurin"/>
</dbReference>
<dbReference type="InterPro" id="IPR002386">
    <property type="entry name" value="Amicyanin/Pseudoazurin"/>
</dbReference>